<dbReference type="Proteomes" id="UP000030645">
    <property type="component" value="Unassembled WGS sequence"/>
</dbReference>
<dbReference type="EMBL" id="KE343439">
    <property type="protein sequence ID" value="EXB29473.1"/>
    <property type="molecule type" value="Genomic_DNA"/>
</dbReference>
<keyword evidence="2" id="KW-0732">Signal</keyword>
<feature type="chain" id="PRO_5004930737" description="Wall-associated receptor kinase galacturonan-binding domain-containing protein" evidence="2">
    <location>
        <begin position="29"/>
        <end position="342"/>
    </location>
</feature>
<evidence type="ECO:0000256" key="1">
    <source>
        <dbReference type="SAM" id="MobiDB-lite"/>
    </source>
</evidence>
<sequence>MEHLLSLTLYHHHHLLLLVLLLPCLILAHDPPAASCRSMCGSMQVKWPFGTGPGCGSPRFHPYVTCTTTTTISSPSPSSSSSTGRKESTTETLMLTTHTGHYPITSISYDTYTITLTPPAMSTCSSMQPSPSNFGLDWPGPFQPGPSTFILLGCRPPTSSLSAANSSPLCDANSHLCASLCTCPAVVSLGLPILPPTNTCCVYSPANLDDDDELDLKGMKCEGFASVVSLGDYATDPGRWEYGVALKYNGGVLESSVEETKCKSCEMSDGVCGYSTENHNEDINDSFVCVCKSGFNTTTDCQSGNYGQDEDLFWGDDSASFRLSSWKIWHGILAGMIISIAA</sequence>
<feature type="compositionally biased region" description="Low complexity" evidence="1">
    <location>
        <begin position="69"/>
        <end position="83"/>
    </location>
</feature>
<dbReference type="OrthoDB" id="1933476at2759"/>
<dbReference type="PANTHER" id="PTHR33355:SF1">
    <property type="entry name" value="WALL-ASSOCIATED RECEPTOR KINASE-LIKE 15"/>
    <property type="match status" value="1"/>
</dbReference>
<protein>
    <recommendedName>
        <fullName evidence="5">Wall-associated receptor kinase galacturonan-binding domain-containing protein</fullName>
    </recommendedName>
</protein>
<dbReference type="PANTHER" id="PTHR33355">
    <property type="entry name" value="WALL-ASSOCIATED RECEPTOR KINASE CARBOXY-TERMINAL PROTEIN-RELATED"/>
    <property type="match status" value="1"/>
</dbReference>
<dbReference type="KEGG" id="mnt:21404967"/>
<dbReference type="AlphaFoldDB" id="W9QKT2"/>
<dbReference type="STRING" id="981085.W9QKT2"/>
<evidence type="ECO:0000256" key="2">
    <source>
        <dbReference type="SAM" id="SignalP"/>
    </source>
</evidence>
<evidence type="ECO:0000313" key="4">
    <source>
        <dbReference type="Proteomes" id="UP000030645"/>
    </source>
</evidence>
<evidence type="ECO:0000313" key="3">
    <source>
        <dbReference type="EMBL" id="EXB29473.1"/>
    </source>
</evidence>
<organism evidence="3 4">
    <name type="scientific">Morus notabilis</name>
    <dbReference type="NCBI Taxonomy" id="981085"/>
    <lineage>
        <taxon>Eukaryota</taxon>
        <taxon>Viridiplantae</taxon>
        <taxon>Streptophyta</taxon>
        <taxon>Embryophyta</taxon>
        <taxon>Tracheophyta</taxon>
        <taxon>Spermatophyta</taxon>
        <taxon>Magnoliopsida</taxon>
        <taxon>eudicotyledons</taxon>
        <taxon>Gunneridae</taxon>
        <taxon>Pentapetalae</taxon>
        <taxon>rosids</taxon>
        <taxon>fabids</taxon>
        <taxon>Rosales</taxon>
        <taxon>Moraceae</taxon>
        <taxon>Moreae</taxon>
        <taxon>Morus</taxon>
    </lineage>
</organism>
<dbReference type="eggNOG" id="ENOG502RKM6">
    <property type="taxonomic scope" value="Eukaryota"/>
</dbReference>
<feature type="signal peptide" evidence="2">
    <location>
        <begin position="1"/>
        <end position="28"/>
    </location>
</feature>
<gene>
    <name evidence="3" type="ORF">L484_022145</name>
</gene>
<accession>W9QKT2</accession>
<feature type="region of interest" description="Disordered" evidence="1">
    <location>
        <begin position="69"/>
        <end position="90"/>
    </location>
</feature>
<reference evidence="4" key="1">
    <citation type="submission" date="2013-01" db="EMBL/GenBank/DDBJ databases">
        <title>Draft Genome Sequence of a Mulberry Tree, Morus notabilis C.K. Schneid.</title>
        <authorList>
            <person name="He N."/>
            <person name="Zhao S."/>
        </authorList>
    </citation>
    <scope>NUCLEOTIDE SEQUENCE</scope>
</reference>
<evidence type="ECO:0008006" key="5">
    <source>
        <dbReference type="Google" id="ProtNLM"/>
    </source>
</evidence>
<proteinExistence type="predicted"/>
<keyword evidence="4" id="KW-1185">Reference proteome</keyword>
<name>W9QKT2_9ROSA</name>